<sequence>MDTNHSDKIQEPPEDENDDEESQEEAETVAIDKWFVDLDYDINLDGSLDVMLRDLIAGSRVDRFDFL</sequence>
<name>A0A6M3XWA2_9ZZZZ</name>
<dbReference type="AlphaFoldDB" id="A0A6M3XWA2"/>
<protein>
    <submittedName>
        <fullName evidence="2">Uncharacterized protein</fullName>
    </submittedName>
</protein>
<organism evidence="2">
    <name type="scientific">viral metagenome</name>
    <dbReference type="NCBI Taxonomy" id="1070528"/>
    <lineage>
        <taxon>unclassified sequences</taxon>
        <taxon>metagenomes</taxon>
        <taxon>organismal metagenomes</taxon>
    </lineage>
</organism>
<proteinExistence type="predicted"/>
<accession>A0A6M3XWA2</accession>
<dbReference type="EMBL" id="MT144980">
    <property type="protein sequence ID" value="QJI02170.1"/>
    <property type="molecule type" value="Genomic_DNA"/>
</dbReference>
<gene>
    <name evidence="2" type="ORF">TM448B02995_0001</name>
</gene>
<feature type="compositionally biased region" description="Basic and acidic residues" evidence="1">
    <location>
        <begin position="1"/>
        <end position="11"/>
    </location>
</feature>
<evidence type="ECO:0000313" key="2">
    <source>
        <dbReference type="EMBL" id="QJI02170.1"/>
    </source>
</evidence>
<reference evidence="2" key="1">
    <citation type="submission" date="2020-03" db="EMBL/GenBank/DDBJ databases">
        <title>The deep terrestrial virosphere.</title>
        <authorList>
            <person name="Holmfeldt K."/>
            <person name="Nilsson E."/>
            <person name="Simone D."/>
            <person name="Lopez-Fernandez M."/>
            <person name="Wu X."/>
            <person name="de Brujin I."/>
            <person name="Lundin D."/>
            <person name="Andersson A."/>
            <person name="Bertilsson S."/>
            <person name="Dopson M."/>
        </authorList>
    </citation>
    <scope>NUCLEOTIDE SEQUENCE</scope>
    <source>
        <strain evidence="2">TM448B02995</strain>
    </source>
</reference>
<evidence type="ECO:0000256" key="1">
    <source>
        <dbReference type="SAM" id="MobiDB-lite"/>
    </source>
</evidence>
<feature type="region of interest" description="Disordered" evidence="1">
    <location>
        <begin position="1"/>
        <end position="27"/>
    </location>
</feature>
<feature type="compositionally biased region" description="Acidic residues" evidence="1">
    <location>
        <begin position="12"/>
        <end position="27"/>
    </location>
</feature>